<evidence type="ECO:0000256" key="3">
    <source>
        <dbReference type="ARBA" id="ARBA00023125"/>
    </source>
</evidence>
<sequence>MTKDALRYYEHLNILGDIKRDNNNYRQYSQENLERLRFVQIFQTLGMNLNLLSKNNFDVTDQQKATDLREYRQNVRQQIARLKSIDQFLTKKIDYFEK</sequence>
<dbReference type="Proteomes" id="UP000050872">
    <property type="component" value="Unassembled WGS sequence"/>
</dbReference>
<evidence type="ECO:0000259" key="5">
    <source>
        <dbReference type="PROSITE" id="PS50937"/>
    </source>
</evidence>
<evidence type="ECO:0000256" key="2">
    <source>
        <dbReference type="ARBA" id="ARBA00023015"/>
    </source>
</evidence>
<dbReference type="InterPro" id="IPR047057">
    <property type="entry name" value="MerR_fam"/>
</dbReference>
<dbReference type="SUPFAM" id="SSF46955">
    <property type="entry name" value="Putative DNA-binding domain"/>
    <property type="match status" value="1"/>
</dbReference>
<keyword evidence="4" id="KW-0804">Transcription</keyword>
<dbReference type="PROSITE" id="PS50937">
    <property type="entry name" value="HTH_MERR_2"/>
    <property type="match status" value="1"/>
</dbReference>
<dbReference type="InterPro" id="IPR009061">
    <property type="entry name" value="DNA-bd_dom_put_sf"/>
</dbReference>
<name>A0A0R1QJL7_9LACO</name>
<dbReference type="EMBL" id="AZEZ01000032">
    <property type="protein sequence ID" value="KRL44761.1"/>
    <property type="molecule type" value="Genomic_DNA"/>
</dbReference>
<keyword evidence="2" id="KW-0805">Transcription regulation</keyword>
<dbReference type="Gene3D" id="1.10.1660.10">
    <property type="match status" value="1"/>
</dbReference>
<dbReference type="GO" id="GO:0003677">
    <property type="term" value="F:DNA binding"/>
    <property type="evidence" value="ECO:0007669"/>
    <property type="project" value="UniProtKB-KW"/>
</dbReference>
<keyword evidence="7" id="KW-1185">Reference proteome</keyword>
<reference evidence="6 7" key="1">
    <citation type="journal article" date="2015" name="Genome Announc.">
        <title>Expanding the biotechnology potential of lactobacilli through comparative genomics of 213 strains and associated genera.</title>
        <authorList>
            <person name="Sun Z."/>
            <person name="Harris H.M."/>
            <person name="McCann A."/>
            <person name="Guo C."/>
            <person name="Argimon S."/>
            <person name="Zhang W."/>
            <person name="Yang X."/>
            <person name="Jeffery I.B."/>
            <person name="Cooney J.C."/>
            <person name="Kagawa T.F."/>
            <person name="Liu W."/>
            <person name="Song Y."/>
            <person name="Salvetti E."/>
            <person name="Wrobel A."/>
            <person name="Rasinkangas P."/>
            <person name="Parkhill J."/>
            <person name="Rea M.C."/>
            <person name="O'Sullivan O."/>
            <person name="Ritari J."/>
            <person name="Douillard F.P."/>
            <person name="Paul Ross R."/>
            <person name="Yang R."/>
            <person name="Briner A.E."/>
            <person name="Felis G.E."/>
            <person name="de Vos W.M."/>
            <person name="Barrangou R."/>
            <person name="Klaenhammer T.R."/>
            <person name="Caufield P.W."/>
            <person name="Cui Y."/>
            <person name="Zhang H."/>
            <person name="O'Toole P.W."/>
        </authorList>
    </citation>
    <scope>NUCLEOTIDE SEQUENCE [LARGE SCALE GENOMIC DNA]</scope>
    <source>
        <strain evidence="6 7">DSM 14500</strain>
    </source>
</reference>
<keyword evidence="3" id="KW-0238">DNA-binding</keyword>
<dbReference type="STRING" id="1423770.FD29_GL001957"/>
<dbReference type="AlphaFoldDB" id="A0A0R1QJL7"/>
<proteinExistence type="predicted"/>
<dbReference type="PANTHER" id="PTHR30204:SF69">
    <property type="entry name" value="MERR-FAMILY TRANSCRIPTIONAL REGULATOR"/>
    <property type="match status" value="1"/>
</dbReference>
<keyword evidence="1" id="KW-0678">Repressor</keyword>
<dbReference type="GO" id="GO:0003700">
    <property type="term" value="F:DNA-binding transcription factor activity"/>
    <property type="evidence" value="ECO:0007669"/>
    <property type="project" value="InterPro"/>
</dbReference>
<evidence type="ECO:0000256" key="1">
    <source>
        <dbReference type="ARBA" id="ARBA00022491"/>
    </source>
</evidence>
<dbReference type="InterPro" id="IPR000551">
    <property type="entry name" value="MerR-type_HTH_dom"/>
</dbReference>
<feature type="domain" description="HTH merR-type" evidence="5">
    <location>
        <begin position="1"/>
        <end position="49"/>
    </location>
</feature>
<dbReference type="PRINTS" id="PR00040">
    <property type="entry name" value="HTHMERR"/>
</dbReference>
<dbReference type="Pfam" id="PF13411">
    <property type="entry name" value="MerR_1"/>
    <property type="match status" value="1"/>
</dbReference>
<comment type="caution">
    <text evidence="6">The sequence shown here is derived from an EMBL/GenBank/DDBJ whole genome shotgun (WGS) entry which is preliminary data.</text>
</comment>
<evidence type="ECO:0000256" key="4">
    <source>
        <dbReference type="ARBA" id="ARBA00023163"/>
    </source>
</evidence>
<gene>
    <name evidence="6" type="ORF">FD29_GL001957</name>
</gene>
<accession>A0A0R1QJL7</accession>
<evidence type="ECO:0000313" key="6">
    <source>
        <dbReference type="EMBL" id="KRL44761.1"/>
    </source>
</evidence>
<dbReference type="PATRIC" id="fig|1423770.3.peg.2008"/>
<organism evidence="6 7">
    <name type="scientific">Companilactobacillus mindensis DSM 14500</name>
    <dbReference type="NCBI Taxonomy" id="1423770"/>
    <lineage>
        <taxon>Bacteria</taxon>
        <taxon>Bacillati</taxon>
        <taxon>Bacillota</taxon>
        <taxon>Bacilli</taxon>
        <taxon>Lactobacillales</taxon>
        <taxon>Lactobacillaceae</taxon>
        <taxon>Companilactobacillus</taxon>
    </lineage>
</organism>
<protein>
    <recommendedName>
        <fullName evidence="5">HTH merR-type domain-containing protein</fullName>
    </recommendedName>
</protein>
<dbReference type="SMART" id="SM00422">
    <property type="entry name" value="HTH_MERR"/>
    <property type="match status" value="1"/>
</dbReference>
<dbReference type="PANTHER" id="PTHR30204">
    <property type="entry name" value="REDOX-CYCLING DRUG-SENSING TRANSCRIPTIONAL ACTIVATOR SOXR"/>
    <property type="match status" value="1"/>
</dbReference>
<evidence type="ECO:0000313" key="7">
    <source>
        <dbReference type="Proteomes" id="UP000050872"/>
    </source>
</evidence>